<dbReference type="PANTHER" id="PTHR23313">
    <property type="entry name" value="TSEC1-RELATED"/>
    <property type="match status" value="1"/>
</dbReference>
<gene>
    <name evidence="3" type="primary">TEX9</name>
</gene>
<dbReference type="SUPFAM" id="SSF57997">
    <property type="entry name" value="Tropomyosin"/>
    <property type="match status" value="1"/>
</dbReference>
<feature type="region of interest" description="Disordered" evidence="2">
    <location>
        <begin position="91"/>
        <end position="119"/>
    </location>
</feature>
<name>A0A8C5AZ40_GADMO</name>
<evidence type="ECO:0000256" key="1">
    <source>
        <dbReference type="SAM" id="Coils"/>
    </source>
</evidence>
<feature type="coiled-coil region" evidence="1">
    <location>
        <begin position="326"/>
        <end position="483"/>
    </location>
</feature>
<proteinExistence type="predicted"/>
<evidence type="ECO:0000313" key="3">
    <source>
        <dbReference type="Ensembl" id="ENSGMOP00000038892.1"/>
    </source>
</evidence>
<evidence type="ECO:0000256" key="2">
    <source>
        <dbReference type="SAM" id="MobiDB-lite"/>
    </source>
</evidence>
<protein>
    <submittedName>
        <fullName evidence="3">Testis expressed 9</fullName>
    </submittedName>
</protein>
<dbReference type="PANTHER" id="PTHR23313:SF0">
    <property type="entry name" value="TESTIS-EXPRESSED PROTEIN 9"/>
    <property type="match status" value="1"/>
</dbReference>
<dbReference type="Proteomes" id="UP000694546">
    <property type="component" value="Chromosome 14"/>
</dbReference>
<evidence type="ECO:0000313" key="4">
    <source>
        <dbReference type="Proteomes" id="UP000694546"/>
    </source>
</evidence>
<dbReference type="Ensembl" id="ENSGMOT00000074589.1">
    <property type="protein sequence ID" value="ENSGMOP00000038892.1"/>
    <property type="gene ID" value="ENSGMOG00000035399.1"/>
</dbReference>
<dbReference type="AlphaFoldDB" id="A0A8C5AZ40"/>
<sequence>MTTVPSYLIEFFIRSCSALASHPCSPGTRGGRGIPVCPREGRVTPGSSGGRVTPGSWCCPGSRGGRETPGSGSWCSPFRGRSSSIVVRFEREEEQRQATRVGESRSDGVPPRVSSSPPVRIISVPTLHWDTGAPGKPLVTRGAGSESMLQINDMGSRKAVVKMSGTAPCGALNQPALSLMAKEQQYLRMNAELEAKTAAVVRQAEEVMRDQNYILSKPIPNNLDCDFEDPSSITTPKKTFLQQAGVKAVRKKVPTTSPNTAEVWRDGEDLRAARPRSAVAADLTTEDPSLETTILHLEEKLEGFCQEEVVEEALPTEDSIGSEAQIRVLKAKLRIMQEELDRLSHDYSKKDDENGKLCSRIKELEEERSRLQKTANLQQTHMEKHRALAEESGRRCDALQAQVAGLQKEVEGSKRAQKQAAGHHNTVEVRLNRALEEVERLKAQLNNMKQLSKDRTKEVHLSKENLLAENKVLKKQREELILAFKKQLKLIDILKRQKMHFEAAKMLSFTEEEFMKALDWGKS</sequence>
<dbReference type="OMA" id="RCEMAEN"/>
<dbReference type="GeneTree" id="ENSGT00390000018333"/>
<feature type="compositionally biased region" description="Basic and acidic residues" evidence="2">
    <location>
        <begin position="91"/>
        <end position="106"/>
    </location>
</feature>
<keyword evidence="4" id="KW-1185">Reference proteome</keyword>
<reference evidence="3" key="2">
    <citation type="submission" date="2025-09" db="UniProtKB">
        <authorList>
            <consortium name="Ensembl"/>
        </authorList>
    </citation>
    <scope>IDENTIFICATION</scope>
</reference>
<feature type="compositionally biased region" description="Low complexity" evidence="2">
    <location>
        <begin position="109"/>
        <end position="119"/>
    </location>
</feature>
<keyword evidence="1" id="KW-0175">Coiled coil</keyword>
<organism evidence="3 4">
    <name type="scientific">Gadus morhua</name>
    <name type="common">Atlantic cod</name>
    <dbReference type="NCBI Taxonomy" id="8049"/>
    <lineage>
        <taxon>Eukaryota</taxon>
        <taxon>Metazoa</taxon>
        <taxon>Chordata</taxon>
        <taxon>Craniata</taxon>
        <taxon>Vertebrata</taxon>
        <taxon>Euteleostomi</taxon>
        <taxon>Actinopterygii</taxon>
        <taxon>Neopterygii</taxon>
        <taxon>Teleostei</taxon>
        <taxon>Neoteleostei</taxon>
        <taxon>Acanthomorphata</taxon>
        <taxon>Zeiogadaria</taxon>
        <taxon>Gadariae</taxon>
        <taxon>Gadiformes</taxon>
        <taxon>Gadoidei</taxon>
        <taxon>Gadidae</taxon>
        <taxon>Gadus</taxon>
    </lineage>
</organism>
<reference evidence="3" key="1">
    <citation type="submission" date="2025-08" db="UniProtKB">
        <authorList>
            <consortium name="Ensembl"/>
        </authorList>
    </citation>
    <scope>IDENTIFICATION</scope>
</reference>
<dbReference type="Gene3D" id="1.10.287.1490">
    <property type="match status" value="1"/>
</dbReference>
<accession>A0A8C5AZ40</accession>